<dbReference type="Proteomes" id="UP001152320">
    <property type="component" value="Chromosome 22"/>
</dbReference>
<comment type="caution">
    <text evidence="3">The sequence shown here is derived from an EMBL/GenBank/DDBJ whole genome shotgun (WGS) entry which is preliminary data.</text>
</comment>
<dbReference type="InterPro" id="IPR011029">
    <property type="entry name" value="DEATH-like_dom_sf"/>
</dbReference>
<dbReference type="AlphaFoldDB" id="A0A9Q0YCP2"/>
<reference evidence="3" key="1">
    <citation type="submission" date="2021-10" db="EMBL/GenBank/DDBJ databases">
        <title>Tropical sea cucumber genome reveals ecological adaptation and Cuvierian tubules defense mechanism.</title>
        <authorList>
            <person name="Chen T."/>
        </authorList>
    </citation>
    <scope>NUCLEOTIDE SEQUENCE</scope>
    <source>
        <strain evidence="3">Nanhai2018</strain>
        <tissue evidence="3">Muscle</tissue>
    </source>
</reference>
<protein>
    <recommendedName>
        <fullName evidence="2">Death domain-containing protein</fullName>
    </recommendedName>
</protein>
<organism evidence="3 4">
    <name type="scientific">Holothuria leucospilota</name>
    <name type="common">Black long sea cucumber</name>
    <name type="synonym">Mertensiothuria leucospilota</name>
    <dbReference type="NCBI Taxonomy" id="206669"/>
    <lineage>
        <taxon>Eukaryota</taxon>
        <taxon>Metazoa</taxon>
        <taxon>Echinodermata</taxon>
        <taxon>Eleutherozoa</taxon>
        <taxon>Echinozoa</taxon>
        <taxon>Holothuroidea</taxon>
        <taxon>Aspidochirotacea</taxon>
        <taxon>Aspidochirotida</taxon>
        <taxon>Holothuriidae</taxon>
        <taxon>Holothuria</taxon>
    </lineage>
</organism>
<evidence type="ECO:0000313" key="3">
    <source>
        <dbReference type="EMBL" id="KAJ8020332.1"/>
    </source>
</evidence>
<evidence type="ECO:0000256" key="1">
    <source>
        <dbReference type="SAM" id="MobiDB-lite"/>
    </source>
</evidence>
<evidence type="ECO:0000259" key="2">
    <source>
        <dbReference type="PROSITE" id="PS50017"/>
    </source>
</evidence>
<dbReference type="EMBL" id="JAIZAY010000022">
    <property type="protein sequence ID" value="KAJ8020332.1"/>
    <property type="molecule type" value="Genomic_DNA"/>
</dbReference>
<dbReference type="InterPro" id="IPR000488">
    <property type="entry name" value="Death_dom"/>
</dbReference>
<dbReference type="Gene3D" id="1.10.533.10">
    <property type="entry name" value="Death Domain, Fas"/>
    <property type="match status" value="1"/>
</dbReference>
<evidence type="ECO:0000313" key="4">
    <source>
        <dbReference type="Proteomes" id="UP001152320"/>
    </source>
</evidence>
<keyword evidence="4" id="KW-1185">Reference proteome</keyword>
<dbReference type="SUPFAM" id="SSF47986">
    <property type="entry name" value="DEATH domain"/>
    <property type="match status" value="1"/>
</dbReference>
<dbReference type="CDD" id="cd01670">
    <property type="entry name" value="Death"/>
    <property type="match status" value="1"/>
</dbReference>
<dbReference type="PROSITE" id="PS50017">
    <property type="entry name" value="DEATH_DOMAIN"/>
    <property type="match status" value="1"/>
</dbReference>
<name>A0A9Q0YCP2_HOLLE</name>
<gene>
    <name evidence="3" type="ORF">HOLleu_39900</name>
</gene>
<feature type="domain" description="Death" evidence="2">
    <location>
        <begin position="17"/>
        <end position="71"/>
    </location>
</feature>
<accession>A0A9Q0YCP2</accession>
<feature type="region of interest" description="Disordered" evidence="1">
    <location>
        <begin position="70"/>
        <end position="94"/>
    </location>
</feature>
<dbReference type="GO" id="GO:0007165">
    <property type="term" value="P:signal transduction"/>
    <property type="evidence" value="ECO:0007669"/>
    <property type="project" value="InterPro"/>
</dbReference>
<sequence length="94" mass="11102">MVERTASQLKRNEMSILANKLGISEFDIQDISLKYGGNFWRQKVEIFYRWRTAYREYATRERLSRVMNEIKGSPCKSMDGTNEKDDTKNKKKTA</sequence>
<proteinExistence type="predicted"/>